<evidence type="ECO:0000313" key="3">
    <source>
        <dbReference type="Proteomes" id="UP000824120"/>
    </source>
</evidence>
<dbReference type="PANTHER" id="PTHR31973:SF197">
    <property type="entry name" value="SWIM-TYPE DOMAIN-CONTAINING PROTEIN"/>
    <property type="match status" value="1"/>
</dbReference>
<evidence type="ECO:0000256" key="1">
    <source>
        <dbReference type="SAM" id="MobiDB-lite"/>
    </source>
</evidence>
<feature type="region of interest" description="Disordered" evidence="1">
    <location>
        <begin position="16"/>
        <end position="95"/>
    </location>
</feature>
<gene>
    <name evidence="2" type="ORF">H5410_047810</name>
</gene>
<comment type="caution">
    <text evidence="2">The sequence shown here is derived from an EMBL/GenBank/DDBJ whole genome shotgun (WGS) entry which is preliminary data.</text>
</comment>
<dbReference type="Proteomes" id="UP000824120">
    <property type="component" value="Chromosome 9"/>
</dbReference>
<sequence>MFLMGYGGIGSTFNKVNEQSGVGEDPFTTFDTRSASTPTPPTTISSPRSPFTTTTHSTTTAAPKSPSTKTPPTTTAAPRSPSTTTPVTAANPSIEDADDLVSAPLNRFLRKRGFDYSTKIVLSPNVDWWEMMMRTMVVMYIKRLGSRGLKKIFSKKKKERESTTDQEVPRGKISVEGRLGGDEPYFASSDDGSFEIDEDEFSDECVKSERVHLPRTVKEGGDQIIRKLYMILLPRKLYGRTNPGSTCVVKLGEPDALGRPIFQSFYICFDPLKKAFQNCRKCIGLDGCFLKGVCRGQLLTTICRKCFNSWILAARHKTIITMLDEIRVKMMTRIAKLREFTNTWMSLNCNIEFNGVDGFEVKEGPFQHMWILVGGLVVVGYGA</sequence>
<name>A0A9J5XK52_SOLCO</name>
<reference evidence="2 3" key="1">
    <citation type="submission" date="2020-09" db="EMBL/GenBank/DDBJ databases">
        <title>De no assembly of potato wild relative species, Solanum commersonii.</title>
        <authorList>
            <person name="Cho K."/>
        </authorList>
    </citation>
    <scope>NUCLEOTIDE SEQUENCE [LARGE SCALE GENOMIC DNA]</scope>
    <source>
        <strain evidence="2">LZ3.2</strain>
        <tissue evidence="2">Leaf</tissue>
    </source>
</reference>
<proteinExistence type="predicted"/>
<dbReference type="OrthoDB" id="1918246at2759"/>
<evidence type="ECO:0000313" key="2">
    <source>
        <dbReference type="EMBL" id="KAG5587376.1"/>
    </source>
</evidence>
<dbReference type="PANTHER" id="PTHR31973">
    <property type="entry name" value="POLYPROTEIN, PUTATIVE-RELATED"/>
    <property type="match status" value="1"/>
</dbReference>
<dbReference type="EMBL" id="JACXVP010000009">
    <property type="protein sequence ID" value="KAG5587376.1"/>
    <property type="molecule type" value="Genomic_DNA"/>
</dbReference>
<feature type="compositionally biased region" description="Low complexity" evidence="1">
    <location>
        <begin position="32"/>
        <end position="93"/>
    </location>
</feature>
<dbReference type="AlphaFoldDB" id="A0A9J5XK52"/>
<protein>
    <submittedName>
        <fullName evidence="2">Uncharacterized protein</fullName>
    </submittedName>
</protein>
<keyword evidence="3" id="KW-1185">Reference proteome</keyword>
<organism evidence="2 3">
    <name type="scientific">Solanum commersonii</name>
    <name type="common">Commerson's wild potato</name>
    <name type="synonym">Commerson's nightshade</name>
    <dbReference type="NCBI Taxonomy" id="4109"/>
    <lineage>
        <taxon>Eukaryota</taxon>
        <taxon>Viridiplantae</taxon>
        <taxon>Streptophyta</taxon>
        <taxon>Embryophyta</taxon>
        <taxon>Tracheophyta</taxon>
        <taxon>Spermatophyta</taxon>
        <taxon>Magnoliopsida</taxon>
        <taxon>eudicotyledons</taxon>
        <taxon>Gunneridae</taxon>
        <taxon>Pentapetalae</taxon>
        <taxon>asterids</taxon>
        <taxon>lamiids</taxon>
        <taxon>Solanales</taxon>
        <taxon>Solanaceae</taxon>
        <taxon>Solanoideae</taxon>
        <taxon>Solaneae</taxon>
        <taxon>Solanum</taxon>
    </lineage>
</organism>
<accession>A0A9J5XK52</accession>